<protein>
    <submittedName>
        <fullName evidence="1">Uncharacterized protein</fullName>
    </submittedName>
</protein>
<organism evidence="1 2">
    <name type="scientific">Rhizophagus irregularis</name>
    <dbReference type="NCBI Taxonomy" id="588596"/>
    <lineage>
        <taxon>Eukaryota</taxon>
        <taxon>Fungi</taxon>
        <taxon>Fungi incertae sedis</taxon>
        <taxon>Mucoromycota</taxon>
        <taxon>Glomeromycotina</taxon>
        <taxon>Glomeromycetes</taxon>
        <taxon>Glomerales</taxon>
        <taxon>Glomeraceae</taxon>
        <taxon>Rhizophagus</taxon>
    </lineage>
</organism>
<comment type="caution">
    <text evidence="1">The sequence shown here is derived from an EMBL/GenBank/DDBJ whole genome shotgun (WGS) entry which is preliminary data.</text>
</comment>
<accession>A0A2N1M444</accession>
<feature type="non-terminal residue" evidence="1">
    <location>
        <position position="215"/>
    </location>
</feature>
<proteinExistence type="predicted"/>
<evidence type="ECO:0000313" key="2">
    <source>
        <dbReference type="Proteomes" id="UP000233469"/>
    </source>
</evidence>
<gene>
    <name evidence="1" type="ORF">RhiirC2_800134</name>
</gene>
<name>A0A2N1M444_9GLOM</name>
<dbReference type="AlphaFoldDB" id="A0A2N1M444"/>
<dbReference type="EMBL" id="LLXL01005717">
    <property type="protein sequence ID" value="PKK56389.1"/>
    <property type="molecule type" value="Genomic_DNA"/>
</dbReference>
<evidence type="ECO:0000313" key="1">
    <source>
        <dbReference type="EMBL" id="PKK56389.1"/>
    </source>
</evidence>
<reference evidence="1 2" key="2">
    <citation type="submission" date="2017-10" db="EMBL/GenBank/DDBJ databases">
        <title>Extensive intraspecific genome diversity in a model arbuscular mycorrhizal fungus.</title>
        <authorList>
            <person name="Chen E.C.H."/>
            <person name="Morin E."/>
            <person name="Baudet D."/>
            <person name="Noel J."/>
            <person name="Ndikumana S."/>
            <person name="Charron P."/>
            <person name="St-Onge C."/>
            <person name="Giorgi J."/>
            <person name="Grigoriev I.V."/>
            <person name="Roux C."/>
            <person name="Martin F.M."/>
            <person name="Corradi N."/>
        </authorList>
    </citation>
    <scope>NUCLEOTIDE SEQUENCE [LARGE SCALE GENOMIC DNA]</scope>
    <source>
        <strain evidence="1 2">C2</strain>
    </source>
</reference>
<dbReference type="VEuPathDB" id="FungiDB:FUN_006333"/>
<dbReference type="Proteomes" id="UP000233469">
    <property type="component" value="Unassembled WGS sequence"/>
</dbReference>
<dbReference type="VEuPathDB" id="FungiDB:RhiirA1_470491"/>
<reference evidence="1 2" key="1">
    <citation type="submission" date="2016-04" db="EMBL/GenBank/DDBJ databases">
        <title>Genome analyses suggest a sexual origin of heterokaryosis in a supposedly ancient asexual fungus.</title>
        <authorList>
            <person name="Ropars J."/>
            <person name="Sedzielewska K."/>
            <person name="Noel J."/>
            <person name="Charron P."/>
            <person name="Farinelli L."/>
            <person name="Marton T."/>
            <person name="Kruger M."/>
            <person name="Pelin A."/>
            <person name="Brachmann A."/>
            <person name="Corradi N."/>
        </authorList>
    </citation>
    <scope>NUCLEOTIDE SEQUENCE [LARGE SCALE GENOMIC DNA]</scope>
    <source>
        <strain evidence="1 2">C2</strain>
    </source>
</reference>
<sequence length="215" mass="24211">MTKKKYKIGTCFGCQKCLYCGIDLIKETCKCKKTVKPTKKNRTDNVKNAFPRVFNPNGSFNLKQLDFIKNKNECFQYGYNLTEIIQLSFCSACNSSYQRLVSKNTQNSKYTENNDSKKITEITVVSDSASNTISKHDGFSESESEGDDELEINYKLLIKKADGTSLPAKNQSVTISELDEFLLAIQNNITSLLEDDEIYANDYGVSFRSEKGQGA</sequence>